<evidence type="ECO:0000256" key="4">
    <source>
        <dbReference type="SAM" id="Phobius"/>
    </source>
</evidence>
<feature type="transmembrane region" description="Helical" evidence="4">
    <location>
        <begin position="374"/>
        <end position="397"/>
    </location>
</feature>
<dbReference type="Proteomes" id="UP000018208">
    <property type="component" value="Unassembled WGS sequence"/>
</dbReference>
<dbReference type="Gene3D" id="3.40.50.300">
    <property type="entry name" value="P-loop containing nucleotide triphosphate hydrolases"/>
    <property type="match status" value="2"/>
</dbReference>
<feature type="transmembrane region" description="Helical" evidence="4">
    <location>
        <begin position="494"/>
        <end position="517"/>
    </location>
</feature>
<dbReference type="PROSITE" id="PS00211">
    <property type="entry name" value="ABC_TRANSPORTER_1"/>
    <property type="match status" value="2"/>
</dbReference>
<feature type="transmembrane region" description="Helical" evidence="4">
    <location>
        <begin position="1373"/>
        <end position="1399"/>
    </location>
</feature>
<dbReference type="InterPro" id="IPR003439">
    <property type="entry name" value="ABC_transporter-like_ATP-bd"/>
</dbReference>
<evidence type="ECO:0000256" key="3">
    <source>
        <dbReference type="ARBA" id="ARBA00022840"/>
    </source>
</evidence>
<evidence type="ECO:0000259" key="5">
    <source>
        <dbReference type="PROSITE" id="PS50893"/>
    </source>
</evidence>
<evidence type="ECO:0000313" key="8">
    <source>
        <dbReference type="Proteomes" id="UP000018208"/>
    </source>
</evidence>
<feature type="transmembrane region" description="Helical" evidence="4">
    <location>
        <begin position="1464"/>
        <end position="1485"/>
    </location>
</feature>
<dbReference type="SUPFAM" id="SSF52540">
    <property type="entry name" value="P-loop containing nucleoside triphosphate hydrolases"/>
    <property type="match status" value="2"/>
</dbReference>
<dbReference type="InterPro" id="IPR027417">
    <property type="entry name" value="P-loop_NTPase"/>
</dbReference>
<reference evidence="6 7" key="1">
    <citation type="journal article" date="2014" name="PLoS Genet.">
        <title>The Genome of Spironucleus salmonicida Highlights a Fish Pathogen Adapted to Fluctuating Environments.</title>
        <authorList>
            <person name="Xu F."/>
            <person name="Jerlstrom-Hultqvist J."/>
            <person name="Einarsson E."/>
            <person name="Astvaldsson A."/>
            <person name="Svard S.G."/>
            <person name="Andersson J.O."/>
        </authorList>
    </citation>
    <scope>NUCLEOTIDE SEQUENCE</scope>
    <source>
        <strain evidence="7">ATCC 50377</strain>
    </source>
</reference>
<dbReference type="PANTHER" id="PTHR43023:SF3">
    <property type="entry name" value="PROTEIN TRIGALACTOSYLDIACYLGLYCEROL 3, CHLOROPLASTIC"/>
    <property type="match status" value="1"/>
</dbReference>
<dbReference type="EMBL" id="AUWU02000001">
    <property type="protein sequence ID" value="KAH0577123.1"/>
    <property type="molecule type" value="Genomic_DNA"/>
</dbReference>
<dbReference type="InterPro" id="IPR003593">
    <property type="entry name" value="AAA+_ATPase"/>
</dbReference>
<dbReference type="SMART" id="SM00382">
    <property type="entry name" value="AAA"/>
    <property type="match status" value="2"/>
</dbReference>
<feature type="transmembrane region" description="Helical" evidence="4">
    <location>
        <begin position="1438"/>
        <end position="1457"/>
    </location>
</feature>
<evidence type="ECO:0000256" key="1">
    <source>
        <dbReference type="ARBA" id="ARBA00022448"/>
    </source>
</evidence>
<evidence type="ECO:0000313" key="7">
    <source>
        <dbReference type="EMBL" id="KAH0577123.1"/>
    </source>
</evidence>
<dbReference type="VEuPathDB" id="GiardiaDB:SS50377_20473"/>
<evidence type="ECO:0000256" key="2">
    <source>
        <dbReference type="ARBA" id="ARBA00022741"/>
    </source>
</evidence>
<keyword evidence="2" id="KW-0547">Nucleotide-binding</keyword>
<dbReference type="Pfam" id="PF00005">
    <property type="entry name" value="ABC_tran"/>
    <property type="match status" value="2"/>
</dbReference>
<dbReference type="EMBL" id="KI546090">
    <property type="protein sequence ID" value="EST45623.1"/>
    <property type="molecule type" value="Genomic_DNA"/>
</dbReference>
<feature type="transmembrane region" description="Helical" evidence="4">
    <location>
        <begin position="265"/>
        <end position="286"/>
    </location>
</feature>
<feature type="transmembrane region" description="Helical" evidence="4">
    <location>
        <begin position="306"/>
        <end position="333"/>
    </location>
</feature>
<dbReference type="PANTHER" id="PTHR43023">
    <property type="entry name" value="PROTEIN TRIGALACTOSYLDIACYLGLYCEROL 3, CHLOROPLASTIC"/>
    <property type="match status" value="1"/>
</dbReference>
<organism evidence="6">
    <name type="scientific">Spironucleus salmonicida</name>
    <dbReference type="NCBI Taxonomy" id="348837"/>
    <lineage>
        <taxon>Eukaryota</taxon>
        <taxon>Metamonada</taxon>
        <taxon>Diplomonadida</taxon>
        <taxon>Hexamitidae</taxon>
        <taxon>Hexamitinae</taxon>
        <taxon>Spironucleus</taxon>
    </lineage>
</organism>
<keyword evidence="1" id="KW-0813">Transport</keyword>
<keyword evidence="3" id="KW-0067">ATP-binding</keyword>
<evidence type="ECO:0000313" key="6">
    <source>
        <dbReference type="EMBL" id="EST45623.1"/>
    </source>
</evidence>
<keyword evidence="4" id="KW-1133">Transmembrane helix</keyword>
<gene>
    <name evidence="6" type="ORF">SS50377_14480</name>
    <name evidence="7" type="ORF">SS50377_20473</name>
</gene>
<proteinExistence type="predicted"/>
<reference evidence="7" key="2">
    <citation type="submission" date="2020-12" db="EMBL/GenBank/DDBJ databases">
        <title>New Spironucleus salmonicida genome in near-complete chromosomes.</title>
        <authorList>
            <person name="Xu F."/>
            <person name="Kurt Z."/>
            <person name="Jimenez-Gonzalez A."/>
            <person name="Astvaldsson A."/>
            <person name="Andersson J.O."/>
            <person name="Svard S.G."/>
        </authorList>
    </citation>
    <scope>NUCLEOTIDE SEQUENCE</scope>
    <source>
        <strain evidence="7">ATCC 50377</strain>
    </source>
</reference>
<feature type="transmembrane region" description="Helical" evidence="4">
    <location>
        <begin position="16"/>
        <end position="40"/>
    </location>
</feature>
<dbReference type="GO" id="GO:0005524">
    <property type="term" value="F:ATP binding"/>
    <property type="evidence" value="ECO:0007669"/>
    <property type="project" value="UniProtKB-KW"/>
</dbReference>
<feature type="domain" description="ABC transporter" evidence="5">
    <location>
        <begin position="550"/>
        <end position="786"/>
    </location>
</feature>
<protein>
    <submittedName>
        <fullName evidence="6">ABC transporter family protein</fullName>
    </submittedName>
</protein>
<keyword evidence="8" id="KW-1185">Reference proteome</keyword>
<dbReference type="PROSITE" id="PS50893">
    <property type="entry name" value="ABC_TRANSPORTER_2"/>
    <property type="match status" value="2"/>
</dbReference>
<dbReference type="GO" id="GO:0016887">
    <property type="term" value="F:ATP hydrolysis activity"/>
    <property type="evidence" value="ECO:0007669"/>
    <property type="project" value="InterPro"/>
</dbReference>
<dbReference type="OrthoDB" id="6500128at2759"/>
<feature type="transmembrane region" description="Helical" evidence="4">
    <location>
        <begin position="1491"/>
        <end position="1515"/>
    </location>
</feature>
<keyword evidence="4" id="KW-0812">Transmembrane</keyword>
<dbReference type="InterPro" id="IPR017871">
    <property type="entry name" value="ABC_transporter-like_CS"/>
</dbReference>
<feature type="transmembrane region" description="Helical" evidence="4">
    <location>
        <begin position="409"/>
        <end position="427"/>
    </location>
</feature>
<feature type="transmembrane region" description="Helical" evidence="4">
    <location>
        <begin position="906"/>
        <end position="928"/>
    </location>
</feature>
<name>V6LN24_9EUKA</name>
<accession>V6LN24</accession>
<feature type="transmembrane region" description="Helical" evidence="4">
    <location>
        <begin position="1411"/>
        <end position="1432"/>
    </location>
</feature>
<feature type="domain" description="ABC transporter" evidence="5">
    <location>
        <begin position="1540"/>
        <end position="1765"/>
    </location>
</feature>
<keyword evidence="4" id="KW-0472">Membrane</keyword>
<feature type="transmembrane region" description="Helical" evidence="4">
    <location>
        <begin position="345"/>
        <end position="368"/>
    </location>
</feature>
<sequence>MKPLTSYFIFQARKNILLSLTLAFLPIFVPFILFGIVQIFQSEAVLPNIKPMKLDKLPQPELLLSQNMNLYYFSYSPRTEIAEKLIQNLLDTNGLHAAKAKAFDSLQQAQSTFASKNLQGGFKNVDLEYARKTYCQDQQAYLNTSQCDSSFIDMYYDSLPNIYKFTSYNEDEVFLHIDVTQDKEGLAISIVVNTTLLDDVVKNHPDQISKHLKNTDNPFWTSYGITLQTQIDKFIGKTLANTTLSFEISYLEPIQVGGQYIPESMFFGMAVLVAYSLQIILCMILANVNRDQNHVVLRRLGVSVGIFWWKNLIYVSMQIVPINIITVIVWHYCGVIPFSNIDLKFCLIIGITISFSIVSFSMLVSAFLGNKKSAPTLLGCIICFGFLLLPMTFSVFLDTIFDASLLSQLGVFTIVSLSPVFSIYSLVDGLFFSQERTETNILEHKWKVSQNLINFRYIFTDLDGYASKLHRCSVHDSPHGDIIINSICYYQVPIFWKLVLISLVQSFVCLFIISKLVSYIKSEKGHRGLPPWYFLNPYFYKNINIKQDGFSVRNLQTGYFGKKNIFMDLNLDLADDQTSALVGEAGQGKSTILSILAGEKRFSKGSVKVLGVSMNSDINAYKIKPFIGYCPQDFSNVWMNLSVIENITFSLGIRCQMSRCQVPNPEEYIQKLVVDCGLGDHKVQNRKAKSLSGGMLRRLAFCNAISGAKLLLLDEITAGVDPVLKRSIWKIIQQIQGSVLLTSHDMSEVQEMAQTVSIINGGKALVNNVEQFKLRQVNFAYELSLYKSAQIENQDVIDLQEALNIPIKLLSIHQHVLRVSLNGSTTSIQLVQITDKVDSFLKRNQFDDFQVSKTSISQYYANLIRQNQVQNESISQKPIRNPRKGKNLALLTKSLKHDFRLQKVPVFFVLLFASLTLSILTATFYYLFKQAFVKLPDFNIIQRQEIASSCFDTCLGHENDSTEWMTNCLVNRIPNYSFQKYKNDTTSCLYYLSWLGLDQNSNFKETFGDKVQHFDCPQYSFQVISQNLHGPIPKIDGFKNYKQLYLDHKYLYDPLTHEQNDGILPYFKYYHSEIMSQQCGELDYCIKYCQDFRSQYKKCNETFEYETCKESCANTYNCVKQNINVLNQQVYQVKTVKEGLLNYRNFSVSHSLNVEINKTSYNENQLFQEFTKNMPYAIINLVNETDNAIDVNISMLLPFTGHSQQYYTFNDASANYNNYYKYDCETGITLSHKLKSYFEQQGVKGARDTFKLYTSVSQNQPDRSHAQLMNIGSQPIVQFTAAVLRKHLFKNATDYSPWNFNYKYNISEMPVFATVSQENSSMTFSDMLTSMSSLELIVSGLFPLAITAIQVGREYELDAQVLFQIHGISQSRWAIMTLIYFEGVALALTAGNLLLAYIICPFIIVDQYLTVAFHILQSLTSVVSGLLIAIITKRLKPSSMIAFLVIILSLVFQFMFLNTRKFSFVISLFVPAYGFVYQQSLTVWGQQYDQLMFLSSFVLFGLQIVLIFVIVNWNLMFGKTKKQQRQIGEETSALLHSDNLQIRSLSHQYEKGVFAVKSVDFDVVKGDVFGLLGSNGSGKSTLLHCLTGIVRGCTGSAQFEGQQILGKPTISDILTIVPQRDILFQNLTVLDHVKFCISTAKNPHSINEIIKEMQIDSIIFRKIVSLSVGERRKVSIALALCANSQIIALDEPSCGLGAITKLIIQESVGNLLRQQKTIILTSHDMEEVESIVSNCIVMKDGSIMAQGSVNDLRKTSKLQFALLLQINAEECNLIDSMFKEQKLLFTVKFNPILEFYSFEFLKGSKIQHVLLALIKSGMDQFPWVIEGIQLERVFLQVVGEQDESLLE</sequence>